<protein>
    <submittedName>
        <fullName evidence="1">Uncharacterized protein</fullName>
    </submittedName>
</protein>
<evidence type="ECO:0000313" key="2">
    <source>
        <dbReference type="Proteomes" id="UP001497644"/>
    </source>
</evidence>
<dbReference type="EMBL" id="OZ034832">
    <property type="protein sequence ID" value="CAL1689606.1"/>
    <property type="molecule type" value="Genomic_DNA"/>
</dbReference>
<proteinExistence type="predicted"/>
<organism evidence="1 2">
    <name type="scientific">Lasius platythorax</name>
    <dbReference type="NCBI Taxonomy" id="488582"/>
    <lineage>
        <taxon>Eukaryota</taxon>
        <taxon>Metazoa</taxon>
        <taxon>Ecdysozoa</taxon>
        <taxon>Arthropoda</taxon>
        <taxon>Hexapoda</taxon>
        <taxon>Insecta</taxon>
        <taxon>Pterygota</taxon>
        <taxon>Neoptera</taxon>
        <taxon>Endopterygota</taxon>
        <taxon>Hymenoptera</taxon>
        <taxon>Apocrita</taxon>
        <taxon>Aculeata</taxon>
        <taxon>Formicoidea</taxon>
        <taxon>Formicidae</taxon>
        <taxon>Formicinae</taxon>
        <taxon>Lasius</taxon>
        <taxon>Lasius</taxon>
    </lineage>
</organism>
<accession>A0AAV2PCT9</accession>
<reference evidence="1" key="1">
    <citation type="submission" date="2024-04" db="EMBL/GenBank/DDBJ databases">
        <authorList>
            <consortium name="Molecular Ecology Group"/>
        </authorList>
    </citation>
    <scope>NUCLEOTIDE SEQUENCE</scope>
</reference>
<keyword evidence="2" id="KW-1185">Reference proteome</keyword>
<evidence type="ECO:0000313" key="1">
    <source>
        <dbReference type="EMBL" id="CAL1689606.1"/>
    </source>
</evidence>
<name>A0AAV2PCT9_9HYME</name>
<gene>
    <name evidence="1" type="ORF">LPLAT_LOCUS14495</name>
</gene>
<dbReference type="Proteomes" id="UP001497644">
    <property type="component" value="Chromosome 9"/>
</dbReference>
<sequence length="83" mass="9756">MNLTTSIRSLYTSSRVIELQTRVALKGIARKSFALSEKSRLDENRNLTVIDSTEVMEMKHWIRESSETFRLFVTTEPDQRMKF</sequence>
<dbReference type="AlphaFoldDB" id="A0AAV2PCT9"/>